<accession>A0ABN3AKH1</accession>
<dbReference type="RefSeq" id="WP_344340160.1">
    <property type="nucleotide sequence ID" value="NZ_BAAAQT010000005.1"/>
</dbReference>
<proteinExistence type="predicted"/>
<reference evidence="3 4" key="1">
    <citation type="journal article" date="2019" name="Int. J. Syst. Evol. Microbiol.">
        <title>The Global Catalogue of Microorganisms (GCM) 10K type strain sequencing project: providing services to taxonomists for standard genome sequencing and annotation.</title>
        <authorList>
            <consortium name="The Broad Institute Genomics Platform"/>
            <consortium name="The Broad Institute Genome Sequencing Center for Infectious Disease"/>
            <person name="Wu L."/>
            <person name="Ma J."/>
        </authorList>
    </citation>
    <scope>NUCLEOTIDE SEQUENCE [LARGE SCALE GENOMIC DNA]</scope>
    <source>
        <strain evidence="3 4">JCM 16026</strain>
    </source>
</reference>
<evidence type="ECO:0000313" key="4">
    <source>
        <dbReference type="Proteomes" id="UP001501599"/>
    </source>
</evidence>
<evidence type="ECO:0000313" key="3">
    <source>
        <dbReference type="EMBL" id="GAA2171604.1"/>
    </source>
</evidence>
<dbReference type="EMBL" id="BAAAQT010000005">
    <property type="protein sequence ID" value="GAA2171604.1"/>
    <property type="molecule type" value="Genomic_DNA"/>
</dbReference>
<dbReference type="InterPro" id="IPR058279">
    <property type="entry name" value="DUF7973"/>
</dbReference>
<feature type="transmembrane region" description="Helical" evidence="1">
    <location>
        <begin position="181"/>
        <end position="200"/>
    </location>
</feature>
<dbReference type="Proteomes" id="UP001501599">
    <property type="component" value="Unassembled WGS sequence"/>
</dbReference>
<keyword evidence="1" id="KW-0472">Membrane</keyword>
<feature type="transmembrane region" description="Helical" evidence="1">
    <location>
        <begin position="54"/>
        <end position="75"/>
    </location>
</feature>
<feature type="transmembrane region" description="Helical" evidence="1">
    <location>
        <begin position="289"/>
        <end position="309"/>
    </location>
</feature>
<feature type="transmembrane region" description="Helical" evidence="1">
    <location>
        <begin position="236"/>
        <end position="252"/>
    </location>
</feature>
<feature type="domain" description="DUF7973" evidence="2">
    <location>
        <begin position="6"/>
        <end position="146"/>
    </location>
</feature>
<dbReference type="Pfam" id="PF25928">
    <property type="entry name" value="DUF7973"/>
    <property type="match status" value="2"/>
</dbReference>
<feature type="domain" description="DUF7973" evidence="2">
    <location>
        <begin position="168"/>
        <end position="305"/>
    </location>
</feature>
<keyword evidence="1" id="KW-1133">Transmembrane helix</keyword>
<feature type="transmembrane region" description="Helical" evidence="1">
    <location>
        <begin position="258"/>
        <end position="277"/>
    </location>
</feature>
<organism evidence="3 4">
    <name type="scientific">Agrococcus versicolor</name>
    <dbReference type="NCBI Taxonomy" id="501482"/>
    <lineage>
        <taxon>Bacteria</taxon>
        <taxon>Bacillati</taxon>
        <taxon>Actinomycetota</taxon>
        <taxon>Actinomycetes</taxon>
        <taxon>Micrococcales</taxon>
        <taxon>Microbacteriaceae</taxon>
        <taxon>Agrococcus</taxon>
    </lineage>
</organism>
<evidence type="ECO:0000259" key="2">
    <source>
        <dbReference type="Pfam" id="PF25928"/>
    </source>
</evidence>
<evidence type="ECO:0000256" key="1">
    <source>
        <dbReference type="SAM" id="Phobius"/>
    </source>
</evidence>
<protein>
    <recommendedName>
        <fullName evidence="2">DUF7973 domain-containing protein</fullName>
    </recommendedName>
</protein>
<feature type="transmembrane region" description="Helical" evidence="1">
    <location>
        <begin position="128"/>
        <end position="144"/>
    </location>
</feature>
<sequence length="310" mass="31629">MDIDLISILGAAAGGFFGAAIGGLHAFIFTGFMVLVGIAILASTGDASFIGDLAFGPVFGPHIAFAGGVAAVAYAKRRYGANGRDIALPLASLAKPDVLLVGAGFGVLGYLIQKVVAIIPWFGANTDSVAFTVIISAIVARLAFGKSGLFPRNDSGKSGWAAYEPTESGRWVEHQERGGPLVVLGIFAGLLAAFASVTLLEAYPDLAGNAQVLMFGVSAVSLAFSSAGHPVPVTHHITLPAGLAAVTFLPAFPEMTWVAVLIGAAFGLVGGLFGELFARLTLSHGDTHIDPPAFAIFPATTIILALGALV</sequence>
<comment type="caution">
    <text evidence="3">The sequence shown here is derived from an EMBL/GenBank/DDBJ whole genome shotgun (WGS) entry which is preliminary data.</text>
</comment>
<feature type="transmembrane region" description="Helical" evidence="1">
    <location>
        <begin position="12"/>
        <end position="42"/>
    </location>
</feature>
<keyword evidence="1" id="KW-0812">Transmembrane</keyword>
<gene>
    <name evidence="3" type="ORF">GCM10009846_05990</name>
</gene>
<name>A0ABN3AKH1_9MICO</name>
<keyword evidence="4" id="KW-1185">Reference proteome</keyword>
<feature type="transmembrane region" description="Helical" evidence="1">
    <location>
        <begin position="98"/>
        <end position="122"/>
    </location>
</feature>